<reference evidence="4" key="1">
    <citation type="submission" date="2025-08" db="UniProtKB">
        <authorList>
            <consortium name="RefSeq"/>
        </authorList>
    </citation>
    <scope>IDENTIFICATION</scope>
    <source>
        <tissue evidence="4">Whole body</tissue>
    </source>
</reference>
<keyword evidence="3" id="KW-1185">Reference proteome</keyword>
<keyword evidence="2" id="KW-0732">Signal</keyword>
<protein>
    <submittedName>
        <fullName evidence="4">Uncharacterized protein LOC107069881</fullName>
    </submittedName>
</protein>
<feature type="region of interest" description="Disordered" evidence="1">
    <location>
        <begin position="813"/>
        <end position="834"/>
    </location>
</feature>
<evidence type="ECO:0000256" key="1">
    <source>
        <dbReference type="SAM" id="MobiDB-lite"/>
    </source>
</evidence>
<feature type="compositionally biased region" description="Low complexity" evidence="1">
    <location>
        <begin position="342"/>
        <end position="361"/>
    </location>
</feature>
<gene>
    <name evidence="4" type="primary">LOC107069881</name>
</gene>
<organism evidence="3 4">
    <name type="scientific">Polistes dominula</name>
    <name type="common">European paper wasp</name>
    <name type="synonym">Vespa dominula</name>
    <dbReference type="NCBI Taxonomy" id="743375"/>
    <lineage>
        <taxon>Eukaryota</taxon>
        <taxon>Metazoa</taxon>
        <taxon>Ecdysozoa</taxon>
        <taxon>Arthropoda</taxon>
        <taxon>Hexapoda</taxon>
        <taxon>Insecta</taxon>
        <taxon>Pterygota</taxon>
        <taxon>Neoptera</taxon>
        <taxon>Endopterygota</taxon>
        <taxon>Hymenoptera</taxon>
        <taxon>Apocrita</taxon>
        <taxon>Aculeata</taxon>
        <taxon>Vespoidea</taxon>
        <taxon>Vespidae</taxon>
        <taxon>Polistinae</taxon>
        <taxon>Polistini</taxon>
        <taxon>Polistes</taxon>
    </lineage>
</organism>
<accession>A0ABM1IS64</accession>
<evidence type="ECO:0000313" key="4">
    <source>
        <dbReference type="RefSeq" id="XP_015183051.1"/>
    </source>
</evidence>
<feature type="chain" id="PRO_5046652322" evidence="2">
    <location>
        <begin position="20"/>
        <end position="934"/>
    </location>
</feature>
<proteinExistence type="predicted"/>
<feature type="region of interest" description="Disordered" evidence="1">
    <location>
        <begin position="341"/>
        <end position="364"/>
    </location>
</feature>
<feature type="region of interest" description="Disordered" evidence="1">
    <location>
        <begin position="61"/>
        <end position="117"/>
    </location>
</feature>
<dbReference type="Proteomes" id="UP000694924">
    <property type="component" value="Unplaced"/>
</dbReference>
<feature type="signal peptide" evidence="2">
    <location>
        <begin position="1"/>
        <end position="19"/>
    </location>
</feature>
<feature type="compositionally biased region" description="Basic and acidic residues" evidence="1">
    <location>
        <begin position="813"/>
        <end position="823"/>
    </location>
</feature>
<feature type="region of interest" description="Disordered" evidence="1">
    <location>
        <begin position="297"/>
        <end position="320"/>
    </location>
</feature>
<name>A0ABM1IS64_POLDO</name>
<evidence type="ECO:0000256" key="2">
    <source>
        <dbReference type="SAM" id="SignalP"/>
    </source>
</evidence>
<dbReference type="RefSeq" id="XP_015183051.1">
    <property type="nucleotide sequence ID" value="XM_015327565.1"/>
</dbReference>
<evidence type="ECO:0000313" key="3">
    <source>
        <dbReference type="Proteomes" id="UP000694924"/>
    </source>
</evidence>
<feature type="compositionally biased region" description="Polar residues" evidence="1">
    <location>
        <begin position="96"/>
        <end position="107"/>
    </location>
</feature>
<dbReference type="GeneID" id="107069881"/>
<sequence length="934" mass="106096">MFKVSYILVLATLVIGNLAIDLPKPGYARTVLKVSRSLPGETEELKIRTSEGNLATLIVKRREKSTSSSDDGDDKRIESTSIDANKNVSRDDDISSLMNEKNNGSDSEQLDQKRKEDVRKLEDAQVEEIRAKFVKTEEIGEGITEKSDKLDKIEEKSTTIGSIGERNIDYGNWTPLGEDGKALKFRETTTEEYHSWKPLPVADTKLPVEQGRSNYVRFGDSTYANNGLIFIRNLQDRAQRNLHFDDDKSNQATQYSYLPHQPRQSTRTNIGANLSKNRDAKNVPPEVIIRSEINVKSHPKRSPMSLDSDGTPIIHGKRVPDEPMDKIQTWRNARIINNKLITESTSSNPAESSSSSSNYYSQDNAAERQRFERFFKDINRRYGRNYEDNGRNVFFEWDPKNYKNEALNAEVYETRNDNYRANVQKRMLHPDSIANYPISQLYTPESQKISTVPVKPGVRTPVLQYAHPELGVQPAKIVKNEKRRPESHMDNYQHSNGHYSFMEQRQKKKYVLNDKNIVDTYTTKNYYPNQHFYGLKRPNDAPFWVKISENLKNQFSSGVEKVSQFTKPVFDPLVEATHKISQNLGLSKGKEAQDKIGTVTSGTSILIPALGLVASGAALGIGAVAVGRYLDVDVLKRSNEDGVDLEHKRALEINPSFLEVLEKQDKDNIEFQLPQESRDNGVFLILEQEKQTPETVEKVQRNRRSLDYLDIFNTEADVKSLEKSKRLQRKGADSITEIVEIDLPKGKGNIDVTEFLIPKQTNEENKEKKKDGTILVIGDGGTISQEEIGKKDLGTDKDSLTNVARIIEDSIEKSKEVSTDKQEKIRRKRNTESDQELDDILQNLENAEIAEIAHIDGDWTNTPCAKRIFCDTMIQKDPDAAIFMEKKMAKLLGLIQPGAAMQVSNHFEEVMDAIRRHDCSRFLCPQARPGNVFF</sequence>